<reference evidence="3 4" key="1">
    <citation type="journal article" date="2010" name="BMC Genomics">
        <title>Comparative genomics and proteomics of Helicobacter mustelae, an ulcerogenic and carcinogenic gastric pathogen.</title>
        <authorList>
            <person name="O'Toole P.W."/>
            <person name="Snelling W.J."/>
            <person name="Canchaya C."/>
            <person name="Forde B.M."/>
            <person name="Hardie K.R."/>
            <person name="Josenhans C."/>
            <person name="Graham R.L.J."/>
            <person name="McMullan G."/>
            <person name="Parkhill J."/>
            <person name="Belda E."/>
            <person name="Bentley S.D."/>
        </authorList>
    </citation>
    <scope>NUCLEOTIDE SEQUENCE [LARGE SCALE GENOMIC DNA]</scope>
    <source>
        <strain evidence="4">ATCC 43772 / LMG 18044 / NCTC 12198 / 12198</strain>
    </source>
</reference>
<dbReference type="EMBL" id="FN555004">
    <property type="protein sequence ID" value="CBG40123.1"/>
    <property type="molecule type" value="Genomic_DNA"/>
</dbReference>
<accession>D3UI00</accession>
<dbReference type="Pfam" id="PF03548">
    <property type="entry name" value="LolA"/>
    <property type="match status" value="1"/>
</dbReference>
<dbReference type="NCBIfam" id="NF000663">
    <property type="entry name" value="PRK00031.2-1"/>
    <property type="match status" value="1"/>
</dbReference>
<dbReference type="eggNOG" id="COG2834">
    <property type="taxonomic scope" value="Bacteria"/>
</dbReference>
<evidence type="ECO:0000313" key="3">
    <source>
        <dbReference type="EMBL" id="CBG40123.1"/>
    </source>
</evidence>
<dbReference type="PANTHER" id="PTHR35869">
    <property type="entry name" value="OUTER-MEMBRANE LIPOPROTEIN CARRIER PROTEIN"/>
    <property type="match status" value="1"/>
</dbReference>
<keyword evidence="1 2" id="KW-0732">Signal</keyword>
<dbReference type="Proteomes" id="UP000001522">
    <property type="component" value="Chromosome"/>
</dbReference>
<dbReference type="SUPFAM" id="SSF89392">
    <property type="entry name" value="Prokaryotic lipoproteins and lipoprotein localization factors"/>
    <property type="match status" value="1"/>
</dbReference>
<dbReference type="STRING" id="679897.HMU08660"/>
<feature type="signal peptide" evidence="2">
    <location>
        <begin position="1"/>
        <end position="17"/>
    </location>
</feature>
<feature type="chain" id="PRO_5003051739" evidence="2">
    <location>
        <begin position="18"/>
        <end position="196"/>
    </location>
</feature>
<name>D3UI00_HELM1</name>
<evidence type="ECO:0000313" key="4">
    <source>
        <dbReference type="Proteomes" id="UP000001522"/>
    </source>
</evidence>
<dbReference type="CDD" id="cd16325">
    <property type="entry name" value="LolA"/>
    <property type="match status" value="1"/>
</dbReference>
<sequence length="196" mass="22449">MQKIFFSFLIFWSFVFALDSKRAKDTAATPTQTTTGAIKRDFWKNGLISIEADFVQITHQGSQKLIYTGKLYAKNPSLAKWIYETPLKKTIYLNKKEAIIYEPMLEQATFTHLTKQVDFFAILHKATLGQDGKYHAKVGDAQYVLSFAKNLPHKITFIDELQNKIEIILKNLKVNPTLSDGIFVFTPPNNIDIIEQ</sequence>
<organism evidence="3 4">
    <name type="scientific">Helicobacter mustelae (strain ATCC 43772 / CCUG 25715 / CIP 103759 / LMG 18044 / NCTC 12198 / R85-136P)</name>
    <name type="common">Campylobacter mustelae</name>
    <dbReference type="NCBI Taxonomy" id="679897"/>
    <lineage>
        <taxon>Bacteria</taxon>
        <taxon>Pseudomonadati</taxon>
        <taxon>Campylobacterota</taxon>
        <taxon>Epsilonproteobacteria</taxon>
        <taxon>Campylobacterales</taxon>
        <taxon>Helicobacteraceae</taxon>
        <taxon>Helicobacter</taxon>
    </lineage>
</organism>
<dbReference type="KEGG" id="hms:HMU08660"/>
<dbReference type="InterPro" id="IPR004564">
    <property type="entry name" value="OM_lipoprot_carrier_LolA-like"/>
</dbReference>
<proteinExistence type="predicted"/>
<dbReference type="InterPro" id="IPR029046">
    <property type="entry name" value="LolA/LolB/LppX"/>
</dbReference>
<dbReference type="NCBIfam" id="NF000664">
    <property type="entry name" value="PRK00031.2-2"/>
    <property type="match status" value="1"/>
</dbReference>
<evidence type="ECO:0000256" key="2">
    <source>
        <dbReference type="SAM" id="SignalP"/>
    </source>
</evidence>
<dbReference type="Gene3D" id="2.50.20.10">
    <property type="entry name" value="Lipoprotein localisation LolA/LolB/LppX"/>
    <property type="match status" value="1"/>
</dbReference>
<evidence type="ECO:0000256" key="1">
    <source>
        <dbReference type="ARBA" id="ARBA00022729"/>
    </source>
</evidence>
<dbReference type="HOGENOM" id="CLU_125914_0_0_7"/>
<dbReference type="PANTHER" id="PTHR35869:SF1">
    <property type="entry name" value="OUTER-MEMBRANE LIPOPROTEIN CARRIER PROTEIN"/>
    <property type="match status" value="1"/>
</dbReference>
<gene>
    <name evidence="3" type="ordered locus">HMU08660</name>
</gene>
<keyword evidence="4" id="KW-1185">Reference proteome</keyword>
<protein>
    <submittedName>
        <fullName evidence="3">Putative periplasmic protein, Hsr locus ORF2</fullName>
    </submittedName>
</protein>
<dbReference type="AlphaFoldDB" id="D3UI00"/>